<dbReference type="Proteomes" id="UP000192569">
    <property type="component" value="Chromosome I"/>
</dbReference>
<dbReference type="PRINTS" id="PR00469">
    <property type="entry name" value="PNDRDTASEII"/>
</dbReference>
<name>A0A1W1W2A0_9FIRM</name>
<protein>
    <submittedName>
        <fullName evidence="10">Heterodisulfide reductase subunit A</fullName>
    </submittedName>
</protein>
<dbReference type="PANTHER" id="PTHR43498">
    <property type="entry name" value="FERREDOXIN:COB-COM HETERODISULFIDE REDUCTASE SUBUNIT A"/>
    <property type="match status" value="1"/>
</dbReference>
<evidence type="ECO:0000256" key="3">
    <source>
        <dbReference type="ARBA" id="ARBA00022485"/>
    </source>
</evidence>
<dbReference type="GO" id="GO:0016491">
    <property type="term" value="F:oxidoreductase activity"/>
    <property type="evidence" value="ECO:0007669"/>
    <property type="project" value="UniProtKB-KW"/>
</dbReference>
<dbReference type="PRINTS" id="PR00368">
    <property type="entry name" value="FADPNR"/>
</dbReference>
<dbReference type="InterPro" id="IPR036188">
    <property type="entry name" value="FAD/NAD-bd_sf"/>
</dbReference>
<dbReference type="Pfam" id="PF02662">
    <property type="entry name" value="FlpD"/>
    <property type="match status" value="1"/>
</dbReference>
<dbReference type="SUPFAM" id="SSF51971">
    <property type="entry name" value="Nucleotide-binding domain"/>
    <property type="match status" value="1"/>
</dbReference>
<dbReference type="PROSITE" id="PS00198">
    <property type="entry name" value="4FE4S_FER_1"/>
    <property type="match status" value="1"/>
</dbReference>
<keyword evidence="11" id="KW-1185">Reference proteome</keyword>
<dbReference type="InterPro" id="IPR017900">
    <property type="entry name" value="4Fe4S_Fe_S_CS"/>
</dbReference>
<evidence type="ECO:0000313" key="10">
    <source>
        <dbReference type="EMBL" id="SMB99716.1"/>
    </source>
</evidence>
<dbReference type="GO" id="GO:0046872">
    <property type="term" value="F:metal ion binding"/>
    <property type="evidence" value="ECO:0007669"/>
    <property type="project" value="UniProtKB-KW"/>
</dbReference>
<keyword evidence="5" id="KW-0285">Flavoprotein</keyword>
<reference evidence="10 11" key="1">
    <citation type="submission" date="2017-04" db="EMBL/GenBank/DDBJ databases">
        <authorList>
            <person name="Afonso C.L."/>
            <person name="Miller P.J."/>
            <person name="Scott M.A."/>
            <person name="Spackman E."/>
            <person name="Goraichik I."/>
            <person name="Dimitrov K.M."/>
            <person name="Suarez D.L."/>
            <person name="Swayne D.E."/>
        </authorList>
    </citation>
    <scope>NUCLEOTIDE SEQUENCE [LARGE SCALE GENOMIC DNA]</scope>
    <source>
        <strain evidence="10 11">ToBE</strain>
    </source>
</reference>
<dbReference type="InterPro" id="IPR023753">
    <property type="entry name" value="FAD/NAD-binding_dom"/>
</dbReference>
<dbReference type="EMBL" id="LT838272">
    <property type="protein sequence ID" value="SMB99716.1"/>
    <property type="molecule type" value="Genomic_DNA"/>
</dbReference>
<dbReference type="InterPro" id="IPR017896">
    <property type="entry name" value="4Fe4S_Fe-S-bd"/>
</dbReference>
<evidence type="ECO:0000256" key="5">
    <source>
        <dbReference type="ARBA" id="ARBA00022827"/>
    </source>
</evidence>
<dbReference type="Gene3D" id="3.40.50.720">
    <property type="entry name" value="NAD(P)-binding Rossmann-like Domain"/>
    <property type="match status" value="1"/>
</dbReference>
<keyword evidence="5" id="KW-0274">FAD</keyword>
<accession>A0A1W1W2A0</accession>
<comment type="cofactor">
    <cofactor evidence="1">
        <name>FAD</name>
        <dbReference type="ChEBI" id="CHEBI:57692"/>
    </cofactor>
</comment>
<dbReference type="Gene3D" id="3.50.50.60">
    <property type="entry name" value="FAD/NAD(P)-binding domain"/>
    <property type="match status" value="1"/>
</dbReference>
<dbReference type="GO" id="GO:0051539">
    <property type="term" value="F:4 iron, 4 sulfur cluster binding"/>
    <property type="evidence" value="ECO:0007669"/>
    <property type="project" value="UniProtKB-KW"/>
</dbReference>
<evidence type="ECO:0000259" key="9">
    <source>
        <dbReference type="PROSITE" id="PS51379"/>
    </source>
</evidence>
<keyword evidence="8" id="KW-0411">Iron-sulfur</keyword>
<dbReference type="InterPro" id="IPR039650">
    <property type="entry name" value="HdrA-like"/>
</dbReference>
<gene>
    <name evidence="10" type="ORF">SAMN00808754_3045</name>
</gene>
<dbReference type="Pfam" id="PF07992">
    <property type="entry name" value="Pyr_redox_2"/>
    <property type="match status" value="2"/>
</dbReference>
<keyword evidence="3" id="KW-0004">4Fe-4S</keyword>
<dbReference type="Gene3D" id="3.30.70.20">
    <property type="match status" value="1"/>
</dbReference>
<dbReference type="RefSeq" id="WP_084666705.1">
    <property type="nucleotide sequence ID" value="NZ_LT838272.1"/>
</dbReference>
<dbReference type="AlphaFoldDB" id="A0A1W1W2A0"/>
<evidence type="ECO:0000256" key="8">
    <source>
        <dbReference type="ARBA" id="ARBA00023014"/>
    </source>
</evidence>
<evidence type="ECO:0000256" key="1">
    <source>
        <dbReference type="ARBA" id="ARBA00001974"/>
    </source>
</evidence>
<dbReference type="InterPro" id="IPR003813">
    <property type="entry name" value="MvhD/FlpD"/>
</dbReference>
<dbReference type="SUPFAM" id="SSF51905">
    <property type="entry name" value="FAD/NAD(P)-binding domain"/>
    <property type="match status" value="1"/>
</dbReference>
<feature type="domain" description="4Fe-4S ferredoxin-type" evidence="9">
    <location>
        <begin position="897"/>
        <end position="926"/>
    </location>
</feature>
<comment type="similarity">
    <text evidence="2">Belongs to the HdrA family.</text>
</comment>
<evidence type="ECO:0000313" key="11">
    <source>
        <dbReference type="Proteomes" id="UP000192569"/>
    </source>
</evidence>
<sequence>MGFGHSPTVAVIGAGIAGAQAALDLARMGCHVVLVERGERPGGRLLDLIKTFPTNDCSACHLSPEQGFFCLRSPYFINLLEPGKVEVLSGVEVKDITGKEGRFTLRLYHKEREENREVDALILCPGYEEYIPSILERRYGYGHYPGVWTGLQLEKHLASGKALRRPSDGGMVERVAFIQCAGSRDPVHGVPYCSTICCLYALKEALLIAEAARLQDLPLPEITLFYMDIRTYGKTYERYLEKARESIRLRLIRSRVHSLIQPPGHPRLLLRYALDDGTARVEEFDLVILSTGVKAPVHGEKIAKKLQINLNSYGFAAISPFSPVSNGQPGVFVAGAFTGPCDVIDAVTQGSAAAAACLLRLRELGHTLDFSSSSSLSQSSPSNSGSSFGIGVIICDCPLLKGNLNLKELEKYALTLTGVTAVKWVISCPLKDTREIERLIKDQALGHVVIAACSARALEPVMVRCLKEIGLPLNRGRVVNLLAHATRLYSDSPRATNKAKELIRIAVNRVQSSPPLKVMGEGAILNSAALVVGGGVAGMVSALTLARLGYEVHLVEKEKRLGGNARCLYQVLEGGQVESWLSTLEEQVSTHPQVHLYLGARVIKSEGQVGCFKSTVEIDEERKREIIEHGALIIATGAKEKEPNQYLYGQHPRVVTGLKLEERLKFKREELARLNSVVFIQCVHSRDKDHPYCSRTCCSETLKNALELKKINPGLKIYILNRDIMAYGFKEQWYEAARSQGILFVRYTPEAPPEVEPAGGDRLKVKVYEPILGEEVFLLADLVVLATGVEPPQDNMELAQIFKLPLDEYGFFTTLHPKLKTVETPVPGVLTCGLAEGPKSLEETIVSAQAAALKAALVLKGEKNLPWRRVARVEGACAACLTCVRVCPHGAPSIIGNRSSINPLLCQGCGNCVAHCPAGAITLVGYSKEEIEAELRALKTCTDGTPTTVVYTCSYCAYAYWENLGSLGLKENVSVLQVPCLSRIGTWELLKALEMGAKEVILTGCTEDQCHFRPPRVWGSRSLKPDPATCQEKALKRVRDILRWLGEEGEVIKVWRLPPPHQESRGIAGFLRAK</sequence>
<dbReference type="STRING" id="698762.SAMN00808754_3045"/>
<evidence type="ECO:0000256" key="4">
    <source>
        <dbReference type="ARBA" id="ARBA00022723"/>
    </source>
</evidence>
<dbReference type="SUPFAM" id="SSF54862">
    <property type="entry name" value="4Fe-4S ferredoxins"/>
    <property type="match status" value="1"/>
</dbReference>
<keyword evidence="6" id="KW-0560">Oxidoreductase</keyword>
<proteinExistence type="inferred from homology"/>
<dbReference type="OrthoDB" id="10014at2"/>
<dbReference type="PROSITE" id="PS51379">
    <property type="entry name" value="4FE4S_FER_2"/>
    <property type="match status" value="2"/>
</dbReference>
<dbReference type="Pfam" id="PF13237">
    <property type="entry name" value="Fer4_10"/>
    <property type="match status" value="1"/>
</dbReference>
<keyword evidence="7" id="KW-0408">Iron</keyword>
<feature type="domain" description="4Fe-4S ferredoxin-type" evidence="9">
    <location>
        <begin position="868"/>
        <end position="894"/>
    </location>
</feature>
<organism evidence="10 11">
    <name type="scientific">Thermanaeromonas toyohensis ToBE</name>
    <dbReference type="NCBI Taxonomy" id="698762"/>
    <lineage>
        <taxon>Bacteria</taxon>
        <taxon>Bacillati</taxon>
        <taxon>Bacillota</taxon>
        <taxon>Clostridia</taxon>
        <taxon>Neomoorellales</taxon>
        <taxon>Neomoorellaceae</taxon>
        <taxon>Thermanaeromonas</taxon>
    </lineage>
</organism>
<keyword evidence="4" id="KW-0479">Metal-binding</keyword>
<evidence type="ECO:0000256" key="2">
    <source>
        <dbReference type="ARBA" id="ARBA00006561"/>
    </source>
</evidence>
<evidence type="ECO:0000256" key="6">
    <source>
        <dbReference type="ARBA" id="ARBA00023002"/>
    </source>
</evidence>
<dbReference type="PANTHER" id="PTHR43498:SF1">
    <property type="entry name" value="COB--COM HETERODISULFIDE REDUCTASE IRON-SULFUR SUBUNIT A"/>
    <property type="match status" value="1"/>
</dbReference>
<evidence type="ECO:0000256" key="7">
    <source>
        <dbReference type="ARBA" id="ARBA00023004"/>
    </source>
</evidence>